<feature type="compositionally biased region" description="Pro residues" evidence="3">
    <location>
        <begin position="1101"/>
        <end position="1123"/>
    </location>
</feature>
<feature type="compositionally biased region" description="Basic and acidic residues" evidence="3">
    <location>
        <begin position="626"/>
        <end position="657"/>
    </location>
</feature>
<name>A0A433DL74_9FUNG</name>
<feature type="region of interest" description="Disordered" evidence="3">
    <location>
        <begin position="1098"/>
        <end position="1241"/>
    </location>
</feature>
<keyword evidence="2" id="KW-0597">Phosphoprotein</keyword>
<dbReference type="InterPro" id="IPR036412">
    <property type="entry name" value="HAD-like_sf"/>
</dbReference>
<feature type="region of interest" description="Disordered" evidence="3">
    <location>
        <begin position="214"/>
        <end position="278"/>
    </location>
</feature>
<feature type="compositionally biased region" description="Low complexity" evidence="3">
    <location>
        <begin position="1124"/>
        <end position="1154"/>
    </location>
</feature>
<dbReference type="OrthoDB" id="4567at2759"/>
<dbReference type="PANTHER" id="PTHR12181">
    <property type="entry name" value="LIPIN"/>
    <property type="match status" value="1"/>
</dbReference>
<dbReference type="GO" id="GO:0019432">
    <property type="term" value="P:triglyceride biosynthetic process"/>
    <property type="evidence" value="ECO:0007669"/>
    <property type="project" value="TreeGrafter"/>
</dbReference>
<comment type="caution">
    <text evidence="5">The sequence shown here is derived from an EMBL/GenBank/DDBJ whole genome shotgun (WGS) entry which is preliminary data.</text>
</comment>
<feature type="domain" description="LNS2/PITP" evidence="4">
    <location>
        <begin position="898"/>
        <end position="1053"/>
    </location>
</feature>
<proteinExistence type="inferred from homology"/>
<feature type="compositionally biased region" description="Low complexity" evidence="3">
    <location>
        <begin position="1172"/>
        <end position="1190"/>
    </location>
</feature>
<dbReference type="GO" id="GO:0008195">
    <property type="term" value="F:phosphatidate phosphatase activity"/>
    <property type="evidence" value="ECO:0007669"/>
    <property type="project" value="TreeGrafter"/>
</dbReference>
<dbReference type="InterPro" id="IPR013209">
    <property type="entry name" value="LNS2"/>
</dbReference>
<sequence length="1322" mass="145520">LEERLFILFLLDIKKSYICYLYTPQAETHVFSPYHLPAFPPSSHRPPFSNFPSFHSFPPPPPHATTQPTHPATMSVLLDWISQGYKVYSELNPATLSGAIDIVVVEQSTGELACSPFHVRFGKLSTLLPQEKKVEIQVNGEHIDFPMKLGDAGEAFFVFETEQEVPEEFQTSPLAGPMSDNDAEEGVGVNGLGFLRWLGELSWNGEGLFTEPTYLDLGPPDSTDGHKEDDAGYVSAHSAHGPFESESDEETSAAAASKKAYRRSSPPDGGVPPTIGSPKIIVEEQVEETVTRHVDGYFPAVLDVAENEGMVEESAEKETVVEDTKVLMEGIIAIDLNAVPAQEAEEPKHKMATESEAMVLVADPKPESERETTHTSTEQRARVLEDGSTEVERVVTTETSSNANVMRSTTTINSETFVIRPAGGKTTSGLLEVTHLKRNEEGVSAERVEAAAADPKAAGDDHIVLDMAGYKTEGADDVRRRAESMAEARVDVFEQLQQQQQTSSVPDLGRLHTVHHHHDDDDDDTLSVKSAPLPDHDTRTPAMLPIAMPKNASTPNVAAQSEDGFDWDDNQGPFSDTEVDRGPGLERGKFSRTSPLSDTEMEYEPQSGSGKKDKAEWSWGWGALPVKKDKDGMGDVKKDREREREKEEERRREKEKEGKTTFLIEMSLCGAAEFGADEVRTHMDVLPRFNHTYFVALIPIPFPTRYYNWALAGPLFTSLLLHPKPHDDATLIPLSSTNGSSNLAQANAAAAAAAAKAEADRRKSYSLSRSIGRLFTWSSTTSSSTEQRVGEQSEVIEKEKEGDVVGQQVETTTTTTTTTTSLGVEQLAPDEMIPGTPTEAMPPSKNYAKTLRLTSDQLKRLNLKKGVNTVSFSVSSSFSRQNAICVSKIFFWDHTTQIVISDIDGTITKSDALGHLFTIVGKDWTHSGVAKLYTDIHNNGYQMLYLTSRAIGQADYTRNYMKNVNQNHYQLPDGPVIMSPDRLLTAFHREVIARKPEIFKMACLRDVQRLFDDHNPFYAGFGNRITDALSYRSVNVPISRIFTIDSNGELKLELLSGYKSSYLHLNDLVDQIFPPINKKLVEEYNDWNFWKAPLPEFDLPELPPPPKTPPPRSPPLSSSPPLPSRASISDLKLSSSKSTPSSSTSPSPAPSTGGRSRRLFFSSFDPAKEGTESPSLSTSSTMPMETTSPLQSDDEGLAAPSRRSITDDVGLEGSHAIPIRRQGGRSREVPPRPASPSSLTEEVVEAVKGMVGMVAGREVSRTPSPPAPEIGDRIEEGERSDDENYEGEDEEGDSDKYEEEGDSDKYEEEVDVIPDIDNVPYL</sequence>
<dbReference type="Pfam" id="PF08235">
    <property type="entry name" value="LNS2"/>
    <property type="match status" value="1"/>
</dbReference>
<feature type="region of interest" description="Disordered" evidence="3">
    <location>
        <begin position="497"/>
        <end position="657"/>
    </location>
</feature>
<dbReference type="InterPro" id="IPR007651">
    <property type="entry name" value="Lipin_N"/>
</dbReference>
<dbReference type="FunFam" id="3.40.50.1000:FF:000063">
    <property type="entry name" value="Nuclear elongation and deformation protein"/>
    <property type="match status" value="1"/>
</dbReference>
<dbReference type="GO" id="GO:0009062">
    <property type="term" value="P:fatty acid catabolic process"/>
    <property type="evidence" value="ECO:0007669"/>
    <property type="project" value="TreeGrafter"/>
</dbReference>
<keyword evidence="6" id="KW-1185">Reference proteome</keyword>
<organism evidence="5 6">
    <name type="scientific">Jimgerdemannia flammicorona</name>
    <dbReference type="NCBI Taxonomy" id="994334"/>
    <lineage>
        <taxon>Eukaryota</taxon>
        <taxon>Fungi</taxon>
        <taxon>Fungi incertae sedis</taxon>
        <taxon>Mucoromycota</taxon>
        <taxon>Mucoromycotina</taxon>
        <taxon>Endogonomycetes</taxon>
        <taxon>Endogonales</taxon>
        <taxon>Endogonaceae</taxon>
        <taxon>Jimgerdemannia</taxon>
    </lineage>
</organism>
<feature type="region of interest" description="Disordered" evidence="3">
    <location>
        <begin position="782"/>
        <end position="807"/>
    </location>
</feature>
<feature type="compositionally biased region" description="Acidic residues" evidence="3">
    <location>
        <begin position="1278"/>
        <end position="1314"/>
    </location>
</feature>
<dbReference type="GO" id="GO:0005634">
    <property type="term" value="C:nucleus"/>
    <property type="evidence" value="ECO:0007669"/>
    <property type="project" value="TreeGrafter"/>
</dbReference>
<dbReference type="SMART" id="SM00775">
    <property type="entry name" value="LNS2"/>
    <property type="match status" value="1"/>
</dbReference>
<reference evidence="5 6" key="1">
    <citation type="journal article" date="2018" name="New Phytol.">
        <title>Phylogenomics of Endogonaceae and evolution of mycorrhizas within Mucoromycota.</title>
        <authorList>
            <person name="Chang Y."/>
            <person name="Desiro A."/>
            <person name="Na H."/>
            <person name="Sandor L."/>
            <person name="Lipzen A."/>
            <person name="Clum A."/>
            <person name="Barry K."/>
            <person name="Grigoriev I.V."/>
            <person name="Martin F.M."/>
            <person name="Stajich J.E."/>
            <person name="Smith M.E."/>
            <person name="Bonito G."/>
            <person name="Spatafora J.W."/>
        </authorList>
    </citation>
    <scope>NUCLEOTIDE SEQUENCE [LARGE SCALE GENOMIC DNA]</scope>
    <source>
        <strain evidence="5 6">GMNB39</strain>
    </source>
</reference>
<dbReference type="InterPro" id="IPR031315">
    <property type="entry name" value="LNS2/PITP"/>
</dbReference>
<dbReference type="InterPro" id="IPR026058">
    <property type="entry name" value="LIPIN"/>
</dbReference>
<evidence type="ECO:0000313" key="6">
    <source>
        <dbReference type="Proteomes" id="UP000268093"/>
    </source>
</evidence>
<dbReference type="SUPFAM" id="SSF56784">
    <property type="entry name" value="HAD-like"/>
    <property type="match status" value="1"/>
</dbReference>
<gene>
    <name evidence="5" type="ORF">BC936DRAFT_147435</name>
</gene>
<protein>
    <submittedName>
        <fullName evidence="5">Lipin/Ned1/Smp2-domain-containing protein</fullName>
    </submittedName>
</protein>
<evidence type="ECO:0000259" key="4">
    <source>
        <dbReference type="SMART" id="SM00775"/>
    </source>
</evidence>
<comment type="similarity">
    <text evidence="1">Belongs to the lipin family.</text>
</comment>
<feature type="region of interest" description="Disordered" evidence="3">
    <location>
        <begin position="1255"/>
        <end position="1322"/>
    </location>
</feature>
<feature type="compositionally biased region" description="Basic and acidic residues" evidence="3">
    <location>
        <begin position="578"/>
        <end position="589"/>
    </location>
</feature>
<dbReference type="InterPro" id="IPR023214">
    <property type="entry name" value="HAD_sf"/>
</dbReference>
<evidence type="ECO:0000256" key="1">
    <source>
        <dbReference type="ARBA" id="ARBA00005476"/>
    </source>
</evidence>
<feature type="compositionally biased region" description="Basic and acidic residues" evidence="3">
    <location>
        <begin position="788"/>
        <end position="803"/>
    </location>
</feature>
<dbReference type="EMBL" id="RBNI01000643">
    <property type="protein sequence ID" value="RUP51551.1"/>
    <property type="molecule type" value="Genomic_DNA"/>
</dbReference>
<evidence type="ECO:0000256" key="2">
    <source>
        <dbReference type="ARBA" id="ARBA00022553"/>
    </source>
</evidence>
<dbReference type="Pfam" id="PF04571">
    <property type="entry name" value="Lipin_N"/>
    <property type="match status" value="1"/>
</dbReference>
<dbReference type="Proteomes" id="UP000268093">
    <property type="component" value="Unassembled WGS sequence"/>
</dbReference>
<dbReference type="Gene3D" id="3.40.50.1000">
    <property type="entry name" value="HAD superfamily/HAD-like"/>
    <property type="match status" value="1"/>
</dbReference>
<evidence type="ECO:0000256" key="3">
    <source>
        <dbReference type="SAM" id="MobiDB-lite"/>
    </source>
</evidence>
<accession>A0A433DL74</accession>
<feature type="non-terminal residue" evidence="5">
    <location>
        <position position="1"/>
    </location>
</feature>
<evidence type="ECO:0000313" key="5">
    <source>
        <dbReference type="EMBL" id="RUP51551.1"/>
    </source>
</evidence>
<dbReference type="PANTHER" id="PTHR12181:SF12">
    <property type="entry name" value="PHOSPHATIDATE PHOSPHATASE"/>
    <property type="match status" value="1"/>
</dbReference>